<sequence>MQDLMQSKEKSKSLTDSNSNLENQVKELSGQLSLANIKIQQLTLGETSQQETQVDKLMQEKFAYEKQLSVLNETLRTVSKEREDSSLHYQQYAEQLNAQISNLAAKLEQYQKENEQLRIQEENRVRHLGELEKQLQNIQKDKTSMSLQRNNSFLKKELETSAELAKQLQTEKIDMGNNLTKVLIEKELLEKELDQCKFSIGQLESTVEQLRGSQPDNAVLLATMESDKIAASRAISQNNELKKQMEGMQEVLLKVNNDNVQLTENVSLERKTNRDLLEKLQKTEISFQTLAEAIEIKDKELVHLREQLERTNKQVVQQEQLSDRLRHYEAQDHSSQSLQIELQNAQQIIAHLTNELSVLKRNQINQENHSDITNTQTNQHDDNLSDNPDVLHELRNQLIHLQTRNKELESLVMKIQSTEEKNTDTNGNEGLDKETAMKHLEKKFLRTMEEIARLTEEKQRLEHLVLQLQGETETIGEYVTLYQQQRSILKQKAFEKDQQLQQLTNDRETIKANLDRLNNLVNKLIVEKGAITKELLEQHEHFSMERDDLCAEHQKIHQEINKITSDGLKNSKVSDNSNTEIAEEIISLLSEIKSSNLVQPVESIHHCPWCSGKLITV</sequence>
<accession>A0ABD2NQ13</accession>
<organism evidence="4 5">
    <name type="scientific">Cryptolaemus montrouzieri</name>
    <dbReference type="NCBI Taxonomy" id="559131"/>
    <lineage>
        <taxon>Eukaryota</taxon>
        <taxon>Metazoa</taxon>
        <taxon>Ecdysozoa</taxon>
        <taxon>Arthropoda</taxon>
        <taxon>Hexapoda</taxon>
        <taxon>Insecta</taxon>
        <taxon>Pterygota</taxon>
        <taxon>Neoptera</taxon>
        <taxon>Endopterygota</taxon>
        <taxon>Coleoptera</taxon>
        <taxon>Polyphaga</taxon>
        <taxon>Cucujiformia</taxon>
        <taxon>Coccinelloidea</taxon>
        <taxon>Coccinellidae</taxon>
        <taxon>Scymninae</taxon>
        <taxon>Scymnini</taxon>
        <taxon>Cryptolaemus</taxon>
    </lineage>
</organism>
<reference evidence="4 5" key="1">
    <citation type="journal article" date="2021" name="BMC Biol.">
        <title>Horizontally acquired antibacterial genes associated with adaptive radiation of ladybird beetles.</title>
        <authorList>
            <person name="Li H.S."/>
            <person name="Tang X.F."/>
            <person name="Huang Y.H."/>
            <person name="Xu Z.Y."/>
            <person name="Chen M.L."/>
            <person name="Du X.Y."/>
            <person name="Qiu B.Y."/>
            <person name="Chen P.T."/>
            <person name="Zhang W."/>
            <person name="Slipinski A."/>
            <person name="Escalona H.E."/>
            <person name="Waterhouse R.M."/>
            <person name="Zwick A."/>
            <person name="Pang H."/>
        </authorList>
    </citation>
    <scope>NUCLEOTIDE SEQUENCE [LARGE SCALE GENOMIC DNA]</scope>
    <source>
        <strain evidence="4">SYSU2018</strain>
    </source>
</reference>
<feature type="coiled-coil region" evidence="2">
    <location>
        <begin position="231"/>
        <end position="258"/>
    </location>
</feature>
<evidence type="ECO:0000313" key="5">
    <source>
        <dbReference type="Proteomes" id="UP001516400"/>
    </source>
</evidence>
<evidence type="ECO:0000256" key="1">
    <source>
        <dbReference type="ARBA" id="ARBA00023054"/>
    </source>
</evidence>
<gene>
    <name evidence="4" type="ORF">HHI36_003774</name>
</gene>
<feature type="coiled-coil region" evidence="2">
    <location>
        <begin position="391"/>
        <end position="471"/>
    </location>
</feature>
<dbReference type="Pfam" id="PF15070">
    <property type="entry name" value="GOLGA2L5"/>
    <property type="match status" value="2"/>
</dbReference>
<proteinExistence type="predicted"/>
<keyword evidence="5" id="KW-1185">Reference proteome</keyword>
<dbReference type="EMBL" id="JABFTP020000144">
    <property type="protein sequence ID" value="KAL3280542.1"/>
    <property type="molecule type" value="Genomic_DNA"/>
</dbReference>
<evidence type="ECO:0000313" key="4">
    <source>
        <dbReference type="EMBL" id="KAL3280542.1"/>
    </source>
</evidence>
<dbReference type="AlphaFoldDB" id="A0ABD2NQ13"/>
<evidence type="ECO:0000259" key="3">
    <source>
        <dbReference type="Pfam" id="PF15070"/>
    </source>
</evidence>
<dbReference type="PANTHER" id="PTHR10881:SF46">
    <property type="entry name" value="GOLGIN SUBFAMILY A MEMBER 2"/>
    <property type="match status" value="1"/>
</dbReference>
<feature type="coiled-coil region" evidence="2">
    <location>
        <begin position="4"/>
        <end position="171"/>
    </location>
</feature>
<feature type="coiled-coil region" evidence="2">
    <location>
        <begin position="500"/>
        <end position="527"/>
    </location>
</feature>
<dbReference type="PANTHER" id="PTHR10881">
    <property type="entry name" value="GOLGIN SUBFAMILY A MEMBER-RELATED"/>
    <property type="match status" value="1"/>
</dbReference>
<dbReference type="InterPro" id="IPR043976">
    <property type="entry name" value="GOLGA_cons_dom"/>
</dbReference>
<evidence type="ECO:0000256" key="2">
    <source>
        <dbReference type="SAM" id="Coils"/>
    </source>
</evidence>
<feature type="domain" description="Golgin subfamily A conserved" evidence="3">
    <location>
        <begin position="392"/>
        <end position="529"/>
    </location>
</feature>
<feature type="coiled-coil region" evidence="2">
    <location>
        <begin position="294"/>
        <end position="362"/>
    </location>
</feature>
<name>A0ABD2NQ13_9CUCU</name>
<protein>
    <recommendedName>
        <fullName evidence="3">Golgin subfamily A conserved domain-containing protein</fullName>
    </recommendedName>
</protein>
<keyword evidence="1 2" id="KW-0175">Coiled coil</keyword>
<dbReference type="InterPro" id="IPR024858">
    <property type="entry name" value="GOLGA"/>
</dbReference>
<feature type="domain" description="Golgin subfamily A conserved" evidence="3">
    <location>
        <begin position="90"/>
        <end position="309"/>
    </location>
</feature>
<comment type="caution">
    <text evidence="4">The sequence shown here is derived from an EMBL/GenBank/DDBJ whole genome shotgun (WGS) entry which is preliminary data.</text>
</comment>
<dbReference type="Proteomes" id="UP001516400">
    <property type="component" value="Unassembled WGS sequence"/>
</dbReference>